<evidence type="ECO:0000313" key="8">
    <source>
        <dbReference type="EMBL" id="EDW84706.1"/>
    </source>
</evidence>
<dbReference type="KEGG" id="dwi:6650803"/>
<feature type="compositionally biased region" description="Basic and acidic residues" evidence="7">
    <location>
        <begin position="280"/>
        <end position="315"/>
    </location>
</feature>
<feature type="region of interest" description="Disordered" evidence="7">
    <location>
        <begin position="280"/>
        <end position="423"/>
    </location>
</feature>
<keyword evidence="9" id="KW-1185">Reference proteome</keyword>
<organism evidence="8 9">
    <name type="scientific">Drosophila willistoni</name>
    <name type="common">Fruit fly</name>
    <dbReference type="NCBI Taxonomy" id="7260"/>
    <lineage>
        <taxon>Eukaryota</taxon>
        <taxon>Metazoa</taxon>
        <taxon>Ecdysozoa</taxon>
        <taxon>Arthropoda</taxon>
        <taxon>Hexapoda</taxon>
        <taxon>Insecta</taxon>
        <taxon>Pterygota</taxon>
        <taxon>Neoptera</taxon>
        <taxon>Endopterygota</taxon>
        <taxon>Diptera</taxon>
        <taxon>Brachycera</taxon>
        <taxon>Muscomorpha</taxon>
        <taxon>Ephydroidea</taxon>
        <taxon>Drosophilidae</taxon>
        <taxon>Drosophila</taxon>
        <taxon>Sophophora</taxon>
    </lineage>
</organism>
<dbReference type="AlphaFoldDB" id="B4NHU6"/>
<accession>B4NHU6</accession>
<dbReference type="HOGENOM" id="CLU_008874_1_0_1"/>
<dbReference type="InterPro" id="IPR007276">
    <property type="entry name" value="Nop14"/>
</dbReference>
<feature type="region of interest" description="Disordered" evidence="7">
    <location>
        <begin position="1"/>
        <end position="39"/>
    </location>
</feature>
<proteinExistence type="inferred from homology"/>
<name>B4NHU6_DROWI</name>
<evidence type="ECO:0000256" key="1">
    <source>
        <dbReference type="ARBA" id="ARBA00004604"/>
    </source>
</evidence>
<evidence type="ECO:0008006" key="10">
    <source>
        <dbReference type="Google" id="ProtNLM"/>
    </source>
</evidence>
<evidence type="ECO:0000256" key="5">
    <source>
        <dbReference type="ARBA" id="ARBA00023242"/>
    </source>
</evidence>
<gene>
    <name evidence="8" type="primary">Dwil\GK12987</name>
    <name evidence="8" type="ORF">Dwil_GK12987</name>
</gene>
<dbReference type="OrthoDB" id="441771at2759"/>
<comment type="subcellular location">
    <subcellularLocation>
        <location evidence="1">Nucleus</location>
        <location evidence="1">Nucleolus</location>
    </subcellularLocation>
</comment>
<feature type="compositionally biased region" description="Acidic residues" evidence="7">
    <location>
        <begin position="359"/>
        <end position="388"/>
    </location>
</feature>
<protein>
    <recommendedName>
        <fullName evidence="10">Nucleolar protein 14 homolog</fullName>
    </recommendedName>
</protein>
<dbReference type="PANTHER" id="PTHR23183:SF0">
    <property type="entry name" value="NUCLEOLAR PROTEIN 14"/>
    <property type="match status" value="1"/>
</dbReference>
<dbReference type="GO" id="GO:0032040">
    <property type="term" value="C:small-subunit processome"/>
    <property type="evidence" value="ECO:0007669"/>
    <property type="project" value="InterPro"/>
</dbReference>
<feature type="compositionally biased region" description="Acidic residues" evidence="7">
    <location>
        <begin position="325"/>
        <end position="334"/>
    </location>
</feature>
<keyword evidence="4" id="KW-0698">rRNA processing</keyword>
<evidence type="ECO:0000256" key="7">
    <source>
        <dbReference type="SAM" id="MobiDB-lite"/>
    </source>
</evidence>
<dbReference type="PhylomeDB" id="B4NHU6"/>
<dbReference type="GO" id="GO:0030490">
    <property type="term" value="P:maturation of SSU-rRNA"/>
    <property type="evidence" value="ECO:0007669"/>
    <property type="project" value="TreeGrafter"/>
</dbReference>
<sequence length="865" mass="99041">MGAKNKRTNSDAVYAKKSAKSGNKNPFETSKEQTATKGQNAFDIHVNKEKFQILGRICKHDRGMPGVSRAKALQKRAQTIGKQYAVKNKTNKFVDRRIGKHLSGDQLTESVMNARFLAEKMSQVRASNKAERYNLNDDELLTHRGQTLEEIEQYRDERSDDEELDDEGLDADFTSAANFGGGDEETAQDRQTAIDKMILEQKRRKNEIAKEKDEVYDLTEKLDANYKLLLPLVAKATKDDQAPKPPPDAYDKLLKEMIFEPRGSVSDKLINVEELAKQEAERLEKMENERLRRMKADGEEDEKDAKARPKHRSADDLDDGYFVAGDDDEPDDTLAYDLDGNLGTHLNGKTNKVQSDKPGDDEEDDDEEDGEEEEEEEEDSDDDSEVDNLSDLKESDSESDAEAAPEQSATKSPKKKSSTSIESKIEDTTIPFTLKMPKTYEDFTQLFDQYPQPGQQATIVERLIKCHHPKLEGVNREHVVKLYSYLLQYIKDRFEDASEQDIGKNFKLISGLMPHLYDLTQLNPLRMSSTLLEVIKEKYAAYRKNHKIYPTLDTFIYFKLVANIYSTSDFRHPLATPTYIFIQHILSRARVRTRQDIGMGLFLVTIALEFGSLSKRLLPCVFNFLQGVVHMSIPKRDVEQVEIPPPFETIGPLSKLLAISSSTAKESTSLDGQKLQAEDLVTQTVTLDFRVRALDTSLCLIRETMELVAEHPGACYLATPFLPLLNRLPLKLYPVHVHQHHKEAKELLSQLAEQKQKRLAPAERKPKALRLLEPRFEAVYDDKRRPKMSKAKEERAKLVHKIRREKKGAIREIRRDTAFVQELKLKQILQSDKERHEKVKRIYQEASMQQGELNELARAKKRKKF</sequence>
<evidence type="ECO:0000256" key="6">
    <source>
        <dbReference type="ARBA" id="ARBA00024695"/>
    </source>
</evidence>
<dbReference type="STRING" id="7260.B4NHU6"/>
<keyword evidence="5" id="KW-0539">Nucleus</keyword>
<evidence type="ECO:0000256" key="2">
    <source>
        <dbReference type="ARBA" id="ARBA00007466"/>
    </source>
</evidence>
<reference evidence="8 9" key="1">
    <citation type="journal article" date="2007" name="Nature">
        <title>Evolution of genes and genomes on the Drosophila phylogeny.</title>
        <authorList>
            <consortium name="Drosophila 12 Genomes Consortium"/>
            <person name="Clark A.G."/>
            <person name="Eisen M.B."/>
            <person name="Smith D.R."/>
            <person name="Bergman C.M."/>
            <person name="Oliver B."/>
            <person name="Markow T.A."/>
            <person name="Kaufman T.C."/>
            <person name="Kellis M."/>
            <person name="Gelbart W."/>
            <person name="Iyer V.N."/>
            <person name="Pollard D.A."/>
            <person name="Sackton T.B."/>
            <person name="Larracuente A.M."/>
            <person name="Singh N.D."/>
            <person name="Abad J.P."/>
            <person name="Abt D.N."/>
            <person name="Adryan B."/>
            <person name="Aguade M."/>
            <person name="Akashi H."/>
            <person name="Anderson W.W."/>
            <person name="Aquadro C.F."/>
            <person name="Ardell D.H."/>
            <person name="Arguello R."/>
            <person name="Artieri C.G."/>
            <person name="Barbash D.A."/>
            <person name="Barker D."/>
            <person name="Barsanti P."/>
            <person name="Batterham P."/>
            <person name="Batzoglou S."/>
            <person name="Begun D."/>
            <person name="Bhutkar A."/>
            <person name="Blanco E."/>
            <person name="Bosak S.A."/>
            <person name="Bradley R.K."/>
            <person name="Brand A.D."/>
            <person name="Brent M.R."/>
            <person name="Brooks A.N."/>
            <person name="Brown R.H."/>
            <person name="Butlin R.K."/>
            <person name="Caggese C."/>
            <person name="Calvi B.R."/>
            <person name="Bernardo de Carvalho A."/>
            <person name="Caspi A."/>
            <person name="Castrezana S."/>
            <person name="Celniker S.E."/>
            <person name="Chang J.L."/>
            <person name="Chapple C."/>
            <person name="Chatterji S."/>
            <person name="Chinwalla A."/>
            <person name="Civetta A."/>
            <person name="Clifton S.W."/>
            <person name="Comeron J.M."/>
            <person name="Costello J.C."/>
            <person name="Coyne J.A."/>
            <person name="Daub J."/>
            <person name="David R.G."/>
            <person name="Delcher A.L."/>
            <person name="Delehaunty K."/>
            <person name="Do C.B."/>
            <person name="Ebling H."/>
            <person name="Edwards K."/>
            <person name="Eickbush T."/>
            <person name="Evans J.D."/>
            <person name="Filipski A."/>
            <person name="Findeiss S."/>
            <person name="Freyhult E."/>
            <person name="Fulton L."/>
            <person name="Fulton R."/>
            <person name="Garcia A.C."/>
            <person name="Gardiner A."/>
            <person name="Garfield D.A."/>
            <person name="Garvin B.E."/>
            <person name="Gibson G."/>
            <person name="Gilbert D."/>
            <person name="Gnerre S."/>
            <person name="Godfrey J."/>
            <person name="Good R."/>
            <person name="Gotea V."/>
            <person name="Gravely B."/>
            <person name="Greenberg A.J."/>
            <person name="Griffiths-Jones S."/>
            <person name="Gross S."/>
            <person name="Guigo R."/>
            <person name="Gustafson E.A."/>
            <person name="Haerty W."/>
            <person name="Hahn M.W."/>
            <person name="Halligan D.L."/>
            <person name="Halpern A.L."/>
            <person name="Halter G.M."/>
            <person name="Han M.V."/>
            <person name="Heger A."/>
            <person name="Hillier L."/>
            <person name="Hinrichs A.S."/>
            <person name="Holmes I."/>
            <person name="Hoskins R.A."/>
            <person name="Hubisz M.J."/>
            <person name="Hultmark D."/>
            <person name="Huntley M.A."/>
            <person name="Jaffe D.B."/>
            <person name="Jagadeeshan S."/>
            <person name="Jeck W.R."/>
            <person name="Johnson J."/>
            <person name="Jones C.D."/>
            <person name="Jordan W.C."/>
            <person name="Karpen G.H."/>
            <person name="Kataoka E."/>
            <person name="Keightley P.D."/>
            <person name="Kheradpour P."/>
            <person name="Kirkness E.F."/>
            <person name="Koerich L.B."/>
            <person name="Kristiansen K."/>
            <person name="Kudrna D."/>
            <person name="Kulathinal R.J."/>
            <person name="Kumar S."/>
            <person name="Kwok R."/>
            <person name="Lander E."/>
            <person name="Langley C.H."/>
            <person name="Lapoint R."/>
            <person name="Lazzaro B.P."/>
            <person name="Lee S.J."/>
            <person name="Levesque L."/>
            <person name="Li R."/>
            <person name="Lin C.F."/>
            <person name="Lin M.F."/>
            <person name="Lindblad-Toh K."/>
            <person name="Llopart A."/>
            <person name="Long M."/>
            <person name="Low L."/>
            <person name="Lozovsky E."/>
            <person name="Lu J."/>
            <person name="Luo M."/>
            <person name="Machado C.A."/>
            <person name="Makalowski W."/>
            <person name="Marzo M."/>
            <person name="Matsuda M."/>
            <person name="Matzkin L."/>
            <person name="McAllister B."/>
            <person name="McBride C.S."/>
            <person name="McKernan B."/>
            <person name="McKernan K."/>
            <person name="Mendez-Lago M."/>
            <person name="Minx P."/>
            <person name="Mollenhauer M.U."/>
            <person name="Montooth K."/>
            <person name="Mount S.M."/>
            <person name="Mu X."/>
            <person name="Myers E."/>
            <person name="Negre B."/>
            <person name="Newfeld S."/>
            <person name="Nielsen R."/>
            <person name="Noor M.A."/>
            <person name="O'Grady P."/>
            <person name="Pachter L."/>
            <person name="Papaceit M."/>
            <person name="Parisi M.J."/>
            <person name="Parisi M."/>
            <person name="Parts L."/>
            <person name="Pedersen J.S."/>
            <person name="Pesole G."/>
            <person name="Phillippy A.M."/>
            <person name="Ponting C.P."/>
            <person name="Pop M."/>
            <person name="Porcelli D."/>
            <person name="Powell J.R."/>
            <person name="Prohaska S."/>
            <person name="Pruitt K."/>
            <person name="Puig M."/>
            <person name="Quesneville H."/>
            <person name="Ram K.R."/>
            <person name="Rand D."/>
            <person name="Rasmussen M.D."/>
            <person name="Reed L.K."/>
            <person name="Reenan R."/>
            <person name="Reily A."/>
            <person name="Remington K.A."/>
            <person name="Rieger T.T."/>
            <person name="Ritchie M.G."/>
            <person name="Robin C."/>
            <person name="Rogers Y.H."/>
            <person name="Rohde C."/>
            <person name="Rozas J."/>
            <person name="Rubenfield M.J."/>
            <person name="Ruiz A."/>
            <person name="Russo S."/>
            <person name="Salzberg S.L."/>
            <person name="Sanchez-Gracia A."/>
            <person name="Saranga D.J."/>
            <person name="Sato H."/>
            <person name="Schaeffer S.W."/>
            <person name="Schatz M.C."/>
            <person name="Schlenke T."/>
            <person name="Schwartz R."/>
            <person name="Segarra C."/>
            <person name="Singh R.S."/>
            <person name="Sirot L."/>
            <person name="Sirota M."/>
            <person name="Sisneros N.B."/>
            <person name="Smith C.D."/>
            <person name="Smith T.F."/>
            <person name="Spieth J."/>
            <person name="Stage D.E."/>
            <person name="Stark A."/>
            <person name="Stephan W."/>
            <person name="Strausberg R.L."/>
            <person name="Strempel S."/>
            <person name="Sturgill D."/>
            <person name="Sutton G."/>
            <person name="Sutton G.G."/>
            <person name="Tao W."/>
            <person name="Teichmann S."/>
            <person name="Tobari Y.N."/>
            <person name="Tomimura Y."/>
            <person name="Tsolas J.M."/>
            <person name="Valente V.L."/>
            <person name="Venter E."/>
            <person name="Venter J.C."/>
            <person name="Vicario S."/>
            <person name="Vieira F.G."/>
            <person name="Vilella A.J."/>
            <person name="Villasante A."/>
            <person name="Walenz B."/>
            <person name="Wang J."/>
            <person name="Wasserman M."/>
            <person name="Watts T."/>
            <person name="Wilson D."/>
            <person name="Wilson R.K."/>
            <person name="Wing R.A."/>
            <person name="Wolfner M.F."/>
            <person name="Wong A."/>
            <person name="Wong G.K."/>
            <person name="Wu C.I."/>
            <person name="Wu G."/>
            <person name="Yamamoto D."/>
            <person name="Yang H.P."/>
            <person name="Yang S.P."/>
            <person name="Yorke J.A."/>
            <person name="Yoshida K."/>
            <person name="Zdobnov E."/>
            <person name="Zhang P."/>
            <person name="Zhang Y."/>
            <person name="Zimin A.V."/>
            <person name="Baldwin J."/>
            <person name="Abdouelleil A."/>
            <person name="Abdulkadir J."/>
            <person name="Abebe A."/>
            <person name="Abera B."/>
            <person name="Abreu J."/>
            <person name="Acer S.C."/>
            <person name="Aftuck L."/>
            <person name="Alexander A."/>
            <person name="An P."/>
            <person name="Anderson E."/>
            <person name="Anderson S."/>
            <person name="Arachi H."/>
            <person name="Azer M."/>
            <person name="Bachantsang P."/>
            <person name="Barry A."/>
            <person name="Bayul T."/>
            <person name="Berlin A."/>
            <person name="Bessette D."/>
            <person name="Bloom T."/>
            <person name="Blye J."/>
            <person name="Boguslavskiy L."/>
            <person name="Bonnet C."/>
            <person name="Boukhgalter B."/>
            <person name="Bourzgui I."/>
            <person name="Brown A."/>
            <person name="Cahill P."/>
            <person name="Channer S."/>
            <person name="Cheshatsang Y."/>
            <person name="Chuda L."/>
            <person name="Citroen M."/>
            <person name="Collymore A."/>
            <person name="Cooke P."/>
            <person name="Costello M."/>
            <person name="D'Aco K."/>
            <person name="Daza R."/>
            <person name="De Haan G."/>
            <person name="DeGray S."/>
            <person name="DeMaso C."/>
            <person name="Dhargay N."/>
            <person name="Dooley K."/>
            <person name="Dooley E."/>
            <person name="Doricent M."/>
            <person name="Dorje P."/>
            <person name="Dorjee K."/>
            <person name="Dupes A."/>
            <person name="Elong R."/>
            <person name="Falk J."/>
            <person name="Farina A."/>
            <person name="Faro S."/>
            <person name="Ferguson D."/>
            <person name="Fisher S."/>
            <person name="Foley C.D."/>
            <person name="Franke A."/>
            <person name="Friedrich D."/>
            <person name="Gadbois L."/>
            <person name="Gearin G."/>
            <person name="Gearin C.R."/>
            <person name="Giannoukos G."/>
            <person name="Goode T."/>
            <person name="Graham J."/>
            <person name="Grandbois E."/>
            <person name="Grewal S."/>
            <person name="Gyaltsen K."/>
            <person name="Hafez N."/>
            <person name="Hagos B."/>
            <person name="Hall J."/>
            <person name="Henson C."/>
            <person name="Hollinger A."/>
            <person name="Honan T."/>
            <person name="Huard M.D."/>
            <person name="Hughes L."/>
            <person name="Hurhula B."/>
            <person name="Husby M.E."/>
            <person name="Kamat A."/>
            <person name="Kanga B."/>
            <person name="Kashin S."/>
            <person name="Khazanovich D."/>
            <person name="Kisner P."/>
            <person name="Lance K."/>
            <person name="Lara M."/>
            <person name="Lee W."/>
            <person name="Lennon N."/>
            <person name="Letendre F."/>
            <person name="LeVine R."/>
            <person name="Lipovsky A."/>
            <person name="Liu X."/>
            <person name="Liu J."/>
            <person name="Liu S."/>
            <person name="Lokyitsang T."/>
            <person name="Lokyitsang Y."/>
            <person name="Lubonja R."/>
            <person name="Lui A."/>
            <person name="MacDonald P."/>
            <person name="Magnisalis V."/>
            <person name="Maru K."/>
            <person name="Matthews C."/>
            <person name="McCusker W."/>
            <person name="McDonough S."/>
            <person name="Mehta T."/>
            <person name="Meldrim J."/>
            <person name="Meneus L."/>
            <person name="Mihai O."/>
            <person name="Mihalev A."/>
            <person name="Mihova T."/>
            <person name="Mittelman R."/>
            <person name="Mlenga V."/>
            <person name="Montmayeur A."/>
            <person name="Mulrain L."/>
            <person name="Navidi A."/>
            <person name="Naylor J."/>
            <person name="Negash T."/>
            <person name="Nguyen T."/>
            <person name="Nguyen N."/>
            <person name="Nicol R."/>
            <person name="Norbu C."/>
            <person name="Norbu N."/>
            <person name="Novod N."/>
            <person name="O'Neill B."/>
            <person name="Osman S."/>
            <person name="Markiewicz E."/>
            <person name="Oyono O.L."/>
            <person name="Patti C."/>
            <person name="Phunkhang P."/>
            <person name="Pierre F."/>
            <person name="Priest M."/>
            <person name="Raghuraman S."/>
            <person name="Rege F."/>
            <person name="Reyes R."/>
            <person name="Rise C."/>
            <person name="Rogov P."/>
            <person name="Ross K."/>
            <person name="Ryan E."/>
            <person name="Settipalli S."/>
            <person name="Shea T."/>
            <person name="Sherpa N."/>
            <person name="Shi L."/>
            <person name="Shih D."/>
            <person name="Sparrow T."/>
            <person name="Spaulding J."/>
            <person name="Stalker J."/>
            <person name="Stange-Thomann N."/>
            <person name="Stavropoulos S."/>
            <person name="Stone C."/>
            <person name="Strader C."/>
            <person name="Tesfaye S."/>
            <person name="Thomson T."/>
            <person name="Thoulutsang Y."/>
            <person name="Thoulutsang D."/>
            <person name="Topham K."/>
            <person name="Topping I."/>
            <person name="Tsamla T."/>
            <person name="Vassiliev H."/>
            <person name="Vo A."/>
            <person name="Wangchuk T."/>
            <person name="Wangdi T."/>
            <person name="Weiand M."/>
            <person name="Wilkinson J."/>
            <person name="Wilson A."/>
            <person name="Yadav S."/>
            <person name="Young G."/>
            <person name="Yu Q."/>
            <person name="Zembek L."/>
            <person name="Zhong D."/>
            <person name="Zimmer A."/>
            <person name="Zwirko Z."/>
            <person name="Jaffe D.B."/>
            <person name="Alvarez P."/>
            <person name="Brockman W."/>
            <person name="Butler J."/>
            <person name="Chin C."/>
            <person name="Gnerre S."/>
            <person name="Grabherr M."/>
            <person name="Kleber M."/>
            <person name="Mauceli E."/>
            <person name="MacCallum I."/>
        </authorList>
    </citation>
    <scope>NUCLEOTIDE SEQUENCE [LARGE SCALE GENOMIC DNA]</scope>
    <source>
        <strain evidence="9">Tucson 14030-0811.24</strain>
    </source>
</reference>
<dbReference type="OMA" id="KSCWPSL"/>
<dbReference type="Pfam" id="PF04147">
    <property type="entry name" value="Nop14"/>
    <property type="match status" value="1"/>
</dbReference>
<evidence type="ECO:0000256" key="3">
    <source>
        <dbReference type="ARBA" id="ARBA00022517"/>
    </source>
</evidence>
<feature type="compositionally biased region" description="Polar residues" evidence="7">
    <location>
        <begin position="20"/>
        <end position="39"/>
    </location>
</feature>
<dbReference type="GO" id="GO:0030692">
    <property type="term" value="C:Noc4p-Nop14p complex"/>
    <property type="evidence" value="ECO:0007669"/>
    <property type="project" value="TreeGrafter"/>
</dbReference>
<keyword evidence="3" id="KW-0690">Ribosome biogenesis</keyword>
<comment type="similarity">
    <text evidence="2">Belongs to the NOP14 family.</text>
</comment>
<dbReference type="EMBL" id="CH964272">
    <property type="protein sequence ID" value="EDW84706.1"/>
    <property type="molecule type" value="Genomic_DNA"/>
</dbReference>
<comment type="function">
    <text evidence="6">Involved in nucleolar processing of pre-18S ribosomal RNA. Has a role in the nuclear export of 40S pre-ribosomal subunit to the cytoplasm.</text>
</comment>
<dbReference type="PANTHER" id="PTHR23183">
    <property type="entry name" value="NOP14"/>
    <property type="match status" value="1"/>
</dbReference>
<evidence type="ECO:0000256" key="4">
    <source>
        <dbReference type="ARBA" id="ARBA00022552"/>
    </source>
</evidence>
<dbReference type="Proteomes" id="UP000007798">
    <property type="component" value="Unassembled WGS sequence"/>
</dbReference>
<dbReference type="eggNOG" id="KOG2147">
    <property type="taxonomic scope" value="Eukaryota"/>
</dbReference>
<dbReference type="InParanoid" id="B4NHU6"/>
<evidence type="ECO:0000313" key="9">
    <source>
        <dbReference type="Proteomes" id="UP000007798"/>
    </source>
</evidence>
<dbReference type="FunCoup" id="B4NHU6">
    <property type="interactions" value="1844"/>
</dbReference>